<keyword evidence="2" id="KW-0812">Transmembrane</keyword>
<organism evidence="3 4">
    <name type="scientific">Asanoa iriomotensis</name>
    <dbReference type="NCBI Taxonomy" id="234613"/>
    <lineage>
        <taxon>Bacteria</taxon>
        <taxon>Bacillati</taxon>
        <taxon>Actinomycetota</taxon>
        <taxon>Actinomycetes</taxon>
        <taxon>Micromonosporales</taxon>
        <taxon>Micromonosporaceae</taxon>
        <taxon>Asanoa</taxon>
    </lineage>
</organism>
<gene>
    <name evidence="3" type="ORF">Air01nite_41600</name>
</gene>
<name>A0ABQ4C5K7_9ACTN</name>
<keyword evidence="2" id="KW-1133">Transmembrane helix</keyword>
<keyword evidence="2" id="KW-0472">Membrane</keyword>
<protein>
    <recommendedName>
        <fullName evidence="5">DUF2637 domain-containing protein</fullName>
    </recommendedName>
</protein>
<evidence type="ECO:0000256" key="2">
    <source>
        <dbReference type="SAM" id="Phobius"/>
    </source>
</evidence>
<feature type="region of interest" description="Disordered" evidence="1">
    <location>
        <begin position="147"/>
        <end position="260"/>
    </location>
</feature>
<feature type="compositionally biased region" description="Pro residues" evidence="1">
    <location>
        <begin position="178"/>
        <end position="197"/>
    </location>
</feature>
<feature type="region of interest" description="Disordered" evidence="1">
    <location>
        <begin position="324"/>
        <end position="347"/>
    </location>
</feature>
<dbReference type="Proteomes" id="UP000624325">
    <property type="component" value="Unassembled WGS sequence"/>
</dbReference>
<sequence length="347" mass="35736">MTTTNNHGEPRLASVASWAVLAASFGLSATTWVALAELAGFTATLSIADLVLRLAWLMPVAVDGYVVVALVLWMSPVPPKVAAFAKKNTYGAAGIGIAAQSAYHLLHTASTTDQLWRVVLAAIVGALPPAVAALAVHMRALIRREGANTPTPAPTTSVPAAPAVTDAGPALTPTVTDPVPPVRQAPQPVPTPEPTPVPATVTEARPQVPTPAEVASRITPTPTAGTAIRPATVDERRTAPPRPHKARPGTPAPALAPSATDTRVSAPDAAQLTLPVVSPDVFNRATEAARAYRSEHGTPITAGKLAVELRITSKEAAQAIAQMDLLPDSPTEPAPTVNGNRPARAAR</sequence>
<accession>A0ABQ4C5K7</accession>
<reference evidence="3 4" key="1">
    <citation type="submission" date="2021-01" db="EMBL/GenBank/DDBJ databases">
        <title>Whole genome shotgun sequence of Asanoa iriomotensis NBRC 100142.</title>
        <authorList>
            <person name="Komaki H."/>
            <person name="Tamura T."/>
        </authorList>
    </citation>
    <scope>NUCLEOTIDE SEQUENCE [LARGE SCALE GENOMIC DNA]</scope>
    <source>
        <strain evidence="3 4">NBRC 100142</strain>
    </source>
</reference>
<evidence type="ECO:0000313" key="4">
    <source>
        <dbReference type="Proteomes" id="UP000624325"/>
    </source>
</evidence>
<dbReference type="EMBL" id="BONC01000029">
    <property type="protein sequence ID" value="GIF58065.1"/>
    <property type="molecule type" value="Genomic_DNA"/>
</dbReference>
<feature type="transmembrane region" description="Helical" evidence="2">
    <location>
        <begin position="118"/>
        <end position="136"/>
    </location>
</feature>
<comment type="caution">
    <text evidence="3">The sequence shown here is derived from an EMBL/GenBank/DDBJ whole genome shotgun (WGS) entry which is preliminary data.</text>
</comment>
<evidence type="ECO:0008006" key="5">
    <source>
        <dbReference type="Google" id="ProtNLM"/>
    </source>
</evidence>
<keyword evidence="4" id="KW-1185">Reference proteome</keyword>
<evidence type="ECO:0000313" key="3">
    <source>
        <dbReference type="EMBL" id="GIF58065.1"/>
    </source>
</evidence>
<feature type="transmembrane region" description="Helical" evidence="2">
    <location>
        <begin position="55"/>
        <end position="77"/>
    </location>
</feature>
<proteinExistence type="predicted"/>
<feature type="compositionally biased region" description="Low complexity" evidence="1">
    <location>
        <begin position="147"/>
        <end position="165"/>
    </location>
</feature>
<evidence type="ECO:0000256" key="1">
    <source>
        <dbReference type="SAM" id="MobiDB-lite"/>
    </source>
</evidence>
<feature type="transmembrane region" description="Helical" evidence="2">
    <location>
        <begin position="12"/>
        <end position="35"/>
    </location>
</feature>